<dbReference type="Proteomes" id="UP001054837">
    <property type="component" value="Unassembled WGS sequence"/>
</dbReference>
<sequence>MDRAYFFKKYHLSSILTTAKFKNHSCHQYMNRRIRYKSTLLTQPLDVRVGSFLLSPKRNVHRSLGANEAAFFPIDSGAVWSNRDVSIRKSTLTTA</sequence>
<protein>
    <recommendedName>
        <fullName evidence="3">Ycf15</fullName>
    </recommendedName>
</protein>
<comment type="caution">
    <text evidence="1">The sequence shown here is derived from an EMBL/GenBank/DDBJ whole genome shotgun (WGS) entry which is preliminary data.</text>
</comment>
<organism evidence="1 2">
    <name type="scientific">Caerostris darwini</name>
    <dbReference type="NCBI Taxonomy" id="1538125"/>
    <lineage>
        <taxon>Eukaryota</taxon>
        <taxon>Metazoa</taxon>
        <taxon>Ecdysozoa</taxon>
        <taxon>Arthropoda</taxon>
        <taxon>Chelicerata</taxon>
        <taxon>Arachnida</taxon>
        <taxon>Araneae</taxon>
        <taxon>Araneomorphae</taxon>
        <taxon>Entelegynae</taxon>
        <taxon>Araneoidea</taxon>
        <taxon>Araneidae</taxon>
        <taxon>Caerostris</taxon>
    </lineage>
</organism>
<evidence type="ECO:0000313" key="1">
    <source>
        <dbReference type="EMBL" id="GIY79289.1"/>
    </source>
</evidence>
<accession>A0AAV4WBM9</accession>
<keyword evidence="2" id="KW-1185">Reference proteome</keyword>
<gene>
    <name evidence="1" type="ORF">CDAR_470121</name>
</gene>
<proteinExistence type="predicted"/>
<name>A0AAV4WBM9_9ARAC</name>
<dbReference type="AlphaFoldDB" id="A0AAV4WBM9"/>
<evidence type="ECO:0000313" key="2">
    <source>
        <dbReference type="Proteomes" id="UP001054837"/>
    </source>
</evidence>
<reference evidence="1 2" key="1">
    <citation type="submission" date="2021-06" db="EMBL/GenBank/DDBJ databases">
        <title>Caerostris darwini draft genome.</title>
        <authorList>
            <person name="Kono N."/>
            <person name="Arakawa K."/>
        </authorList>
    </citation>
    <scope>NUCLEOTIDE SEQUENCE [LARGE SCALE GENOMIC DNA]</scope>
</reference>
<evidence type="ECO:0008006" key="3">
    <source>
        <dbReference type="Google" id="ProtNLM"/>
    </source>
</evidence>
<dbReference type="EMBL" id="BPLQ01014369">
    <property type="protein sequence ID" value="GIY79289.1"/>
    <property type="molecule type" value="Genomic_DNA"/>
</dbReference>